<evidence type="ECO:0000313" key="4">
    <source>
        <dbReference type="Proteomes" id="UP000237144"/>
    </source>
</evidence>
<sequence length="223" mass="24038">MSYDAPRPYRPQLASPTSYDSLRAPPSITTWSDASLSSLGEPGKDRYSVNGRQTPPLSPPALASYPHPPQRYAGPQAPTTTSERPHRPAMLHKPSPKWVRGGNGLVMPELPAPSPVQQAPLQQYPSNAPMPYMAAQYAPGGPQPQLLAGGGRQQPPRPPPPPPPPQRVHEKPGKYSVKMGGTGILERKEPGHQKLKRVLFMSIAGLLVLAIIALIVLGCMKKL</sequence>
<accession>A0A2S5BCI6</accession>
<feature type="transmembrane region" description="Helical" evidence="2">
    <location>
        <begin position="198"/>
        <end position="217"/>
    </location>
</feature>
<gene>
    <name evidence="3" type="ORF">BMF94_2256</name>
</gene>
<dbReference type="Proteomes" id="UP000237144">
    <property type="component" value="Unassembled WGS sequence"/>
</dbReference>
<feature type="compositionally biased region" description="Polar residues" evidence="1">
    <location>
        <begin position="115"/>
        <end position="126"/>
    </location>
</feature>
<feature type="region of interest" description="Disordered" evidence="1">
    <location>
        <begin position="1"/>
        <end position="97"/>
    </location>
</feature>
<proteinExistence type="predicted"/>
<comment type="caution">
    <text evidence="3">The sequence shown here is derived from an EMBL/GenBank/DDBJ whole genome shotgun (WGS) entry which is preliminary data.</text>
</comment>
<protein>
    <submittedName>
        <fullName evidence="3">Uncharacterized protein</fullName>
    </submittedName>
</protein>
<reference evidence="3 4" key="1">
    <citation type="journal article" date="2018" name="Front. Microbiol.">
        <title>Prospects for Fungal Bioremediation of Acidic Radioactive Waste Sites: Characterization and Genome Sequence of Rhodotorula taiwanensis MD1149.</title>
        <authorList>
            <person name="Tkavc R."/>
            <person name="Matrosova V.Y."/>
            <person name="Grichenko O.E."/>
            <person name="Gostincar C."/>
            <person name="Volpe R.P."/>
            <person name="Klimenkova P."/>
            <person name="Gaidamakova E.K."/>
            <person name="Zhou C.E."/>
            <person name="Stewart B.J."/>
            <person name="Lyman M.G."/>
            <person name="Malfatti S.A."/>
            <person name="Rubinfeld B."/>
            <person name="Courtot M."/>
            <person name="Singh J."/>
            <person name="Dalgard C.L."/>
            <person name="Hamilton T."/>
            <person name="Frey K.G."/>
            <person name="Gunde-Cimerman N."/>
            <person name="Dugan L."/>
            <person name="Daly M.J."/>
        </authorList>
    </citation>
    <scope>NUCLEOTIDE SEQUENCE [LARGE SCALE GENOMIC DNA]</scope>
    <source>
        <strain evidence="3 4">MD1149</strain>
    </source>
</reference>
<evidence type="ECO:0000313" key="3">
    <source>
        <dbReference type="EMBL" id="POY74496.1"/>
    </source>
</evidence>
<dbReference type="EMBL" id="PJQD01000023">
    <property type="protein sequence ID" value="POY74496.1"/>
    <property type="molecule type" value="Genomic_DNA"/>
</dbReference>
<feature type="compositionally biased region" description="Polar residues" evidence="1">
    <location>
        <begin position="27"/>
        <end position="38"/>
    </location>
</feature>
<keyword evidence="2" id="KW-0472">Membrane</keyword>
<feature type="compositionally biased region" description="Low complexity" evidence="1">
    <location>
        <begin position="129"/>
        <end position="147"/>
    </location>
</feature>
<keyword evidence="2" id="KW-0812">Transmembrane</keyword>
<feature type="compositionally biased region" description="Pro residues" evidence="1">
    <location>
        <begin position="155"/>
        <end position="166"/>
    </location>
</feature>
<keyword evidence="2" id="KW-1133">Transmembrane helix</keyword>
<name>A0A2S5BCI6_9BASI</name>
<keyword evidence="4" id="KW-1185">Reference proteome</keyword>
<organism evidence="3 4">
    <name type="scientific">Rhodotorula taiwanensis</name>
    <dbReference type="NCBI Taxonomy" id="741276"/>
    <lineage>
        <taxon>Eukaryota</taxon>
        <taxon>Fungi</taxon>
        <taxon>Dikarya</taxon>
        <taxon>Basidiomycota</taxon>
        <taxon>Pucciniomycotina</taxon>
        <taxon>Microbotryomycetes</taxon>
        <taxon>Sporidiobolales</taxon>
        <taxon>Sporidiobolaceae</taxon>
        <taxon>Rhodotorula</taxon>
    </lineage>
</organism>
<evidence type="ECO:0000256" key="1">
    <source>
        <dbReference type="SAM" id="MobiDB-lite"/>
    </source>
</evidence>
<dbReference type="AlphaFoldDB" id="A0A2S5BCI6"/>
<evidence type="ECO:0000256" key="2">
    <source>
        <dbReference type="SAM" id="Phobius"/>
    </source>
</evidence>
<dbReference type="OrthoDB" id="2530423at2759"/>
<feature type="region of interest" description="Disordered" evidence="1">
    <location>
        <begin position="109"/>
        <end position="172"/>
    </location>
</feature>